<accession>A0A2G6K9A5</accession>
<evidence type="ECO:0000313" key="1">
    <source>
        <dbReference type="EMBL" id="PIE32288.1"/>
    </source>
</evidence>
<sequence length="74" mass="7982">MAALIIPATLRSQDGAMIFEQRCAGGGKQGRVLCWSCRFGLTRPAGRPHRGDVIAALPYAGRARRVVIALKYAN</sequence>
<evidence type="ECO:0000313" key="2">
    <source>
        <dbReference type="Proteomes" id="UP000230914"/>
    </source>
</evidence>
<gene>
    <name evidence="1" type="ORF">CSA55_03710</name>
</gene>
<dbReference type="AlphaFoldDB" id="A0A2G6K9A5"/>
<reference evidence="1 2" key="1">
    <citation type="submission" date="2017-10" db="EMBL/GenBank/DDBJ databases">
        <title>Novel microbial diversity and functional potential in the marine mammal oral microbiome.</title>
        <authorList>
            <person name="Dudek N.K."/>
            <person name="Sun C.L."/>
            <person name="Burstein D."/>
            <person name="Kantor R.S."/>
            <person name="Aliaga Goltsman D.S."/>
            <person name="Bik E.M."/>
            <person name="Thomas B.C."/>
            <person name="Banfield J.F."/>
            <person name="Relman D.A."/>
        </authorList>
    </citation>
    <scope>NUCLEOTIDE SEQUENCE [LARGE SCALE GENOMIC DNA]</scope>
    <source>
        <strain evidence="1">DOLJORAL78_61_10</strain>
    </source>
</reference>
<dbReference type="EMBL" id="PDSL01000051">
    <property type="protein sequence ID" value="PIE32288.1"/>
    <property type="molecule type" value="Genomic_DNA"/>
</dbReference>
<protein>
    <submittedName>
        <fullName evidence="1">Uncharacterized protein</fullName>
    </submittedName>
</protein>
<proteinExistence type="predicted"/>
<comment type="caution">
    <text evidence="1">The sequence shown here is derived from an EMBL/GenBank/DDBJ whole genome shotgun (WGS) entry which is preliminary data.</text>
</comment>
<organism evidence="1 2">
    <name type="scientific">Ilumatobacter coccineus</name>
    <dbReference type="NCBI Taxonomy" id="467094"/>
    <lineage>
        <taxon>Bacteria</taxon>
        <taxon>Bacillati</taxon>
        <taxon>Actinomycetota</taxon>
        <taxon>Acidimicrobiia</taxon>
        <taxon>Acidimicrobiales</taxon>
        <taxon>Ilumatobacteraceae</taxon>
        <taxon>Ilumatobacter</taxon>
    </lineage>
</organism>
<name>A0A2G6K9A5_9ACTN</name>
<dbReference type="Proteomes" id="UP000230914">
    <property type="component" value="Unassembled WGS sequence"/>
</dbReference>